<feature type="region of interest" description="Disordered" evidence="1">
    <location>
        <begin position="279"/>
        <end position="304"/>
    </location>
</feature>
<dbReference type="InterPro" id="IPR011989">
    <property type="entry name" value="ARM-like"/>
</dbReference>
<dbReference type="Gene3D" id="1.25.10.10">
    <property type="entry name" value="Leucine-rich Repeat Variant"/>
    <property type="match status" value="1"/>
</dbReference>
<protein>
    <recommendedName>
        <fullName evidence="4">HEAT repeat domain-containing protein</fullName>
    </recommendedName>
</protein>
<accession>A0AAD7N6N5</accession>
<dbReference type="EMBL" id="JARKIB010000071">
    <property type="protein sequence ID" value="KAJ7748959.1"/>
    <property type="molecule type" value="Genomic_DNA"/>
</dbReference>
<dbReference type="SUPFAM" id="SSF48371">
    <property type="entry name" value="ARM repeat"/>
    <property type="match status" value="1"/>
</dbReference>
<comment type="caution">
    <text evidence="2">The sequence shown here is derived from an EMBL/GenBank/DDBJ whole genome shotgun (WGS) entry which is preliminary data.</text>
</comment>
<dbReference type="Proteomes" id="UP001215598">
    <property type="component" value="Unassembled WGS sequence"/>
</dbReference>
<evidence type="ECO:0000313" key="3">
    <source>
        <dbReference type="Proteomes" id="UP001215598"/>
    </source>
</evidence>
<dbReference type="InterPro" id="IPR016024">
    <property type="entry name" value="ARM-type_fold"/>
</dbReference>
<sequence length="304" mass="34458">MPLPYRPPTSQSTPSWWSDRNSLGPNISIHAAAKPLIRLMYREQVRSFVKKNRETPLSRTTMDIYLSYLGYKYISPETKTFILNELTGRAEGKNDACVVAQSLLQDFELVGELLDSNSRLRAYTCNLLGTLASWYEPEILETTVSLASDVDTKVRQSALYALAKIVESPAGAQAIRETKMWDHFPPDLAPIEPRIRELGYKILTTSAVHETRYFWELRFSQDRVERSRSGVYRLSRITFWSQGAEAVAQVRPNPWEFVLRFLDSSDNATRQYTCEFPWKPGGSSDNVDSPTRHGCLPAGRGAPG</sequence>
<organism evidence="2 3">
    <name type="scientific">Mycena metata</name>
    <dbReference type="NCBI Taxonomy" id="1033252"/>
    <lineage>
        <taxon>Eukaryota</taxon>
        <taxon>Fungi</taxon>
        <taxon>Dikarya</taxon>
        <taxon>Basidiomycota</taxon>
        <taxon>Agaricomycotina</taxon>
        <taxon>Agaricomycetes</taxon>
        <taxon>Agaricomycetidae</taxon>
        <taxon>Agaricales</taxon>
        <taxon>Marasmiineae</taxon>
        <taxon>Mycenaceae</taxon>
        <taxon>Mycena</taxon>
    </lineage>
</organism>
<dbReference type="AlphaFoldDB" id="A0AAD7N6N5"/>
<evidence type="ECO:0000313" key="2">
    <source>
        <dbReference type="EMBL" id="KAJ7748959.1"/>
    </source>
</evidence>
<evidence type="ECO:0008006" key="4">
    <source>
        <dbReference type="Google" id="ProtNLM"/>
    </source>
</evidence>
<reference evidence="2" key="1">
    <citation type="submission" date="2023-03" db="EMBL/GenBank/DDBJ databases">
        <title>Massive genome expansion in bonnet fungi (Mycena s.s.) driven by repeated elements and novel gene families across ecological guilds.</title>
        <authorList>
            <consortium name="Lawrence Berkeley National Laboratory"/>
            <person name="Harder C.B."/>
            <person name="Miyauchi S."/>
            <person name="Viragh M."/>
            <person name="Kuo A."/>
            <person name="Thoen E."/>
            <person name="Andreopoulos B."/>
            <person name="Lu D."/>
            <person name="Skrede I."/>
            <person name="Drula E."/>
            <person name="Henrissat B."/>
            <person name="Morin E."/>
            <person name="Kohler A."/>
            <person name="Barry K."/>
            <person name="LaButti K."/>
            <person name="Morin E."/>
            <person name="Salamov A."/>
            <person name="Lipzen A."/>
            <person name="Mereny Z."/>
            <person name="Hegedus B."/>
            <person name="Baldrian P."/>
            <person name="Stursova M."/>
            <person name="Weitz H."/>
            <person name="Taylor A."/>
            <person name="Grigoriev I.V."/>
            <person name="Nagy L.G."/>
            <person name="Martin F."/>
            <person name="Kauserud H."/>
        </authorList>
    </citation>
    <scope>NUCLEOTIDE SEQUENCE</scope>
    <source>
        <strain evidence="2">CBHHK182m</strain>
    </source>
</reference>
<gene>
    <name evidence="2" type="ORF">B0H16DRAFT_898093</name>
</gene>
<proteinExistence type="predicted"/>
<keyword evidence="3" id="KW-1185">Reference proteome</keyword>
<evidence type="ECO:0000256" key="1">
    <source>
        <dbReference type="SAM" id="MobiDB-lite"/>
    </source>
</evidence>
<name>A0AAD7N6N5_9AGAR</name>